<evidence type="ECO:0000313" key="7">
    <source>
        <dbReference type="Proteomes" id="UP001392437"/>
    </source>
</evidence>
<name>A0AAW0QG67_9PEZI</name>
<dbReference type="SUPFAM" id="SSF53474">
    <property type="entry name" value="alpha/beta-Hydrolases"/>
    <property type="match status" value="1"/>
</dbReference>
<reference evidence="6 7" key="1">
    <citation type="submission" date="2023-01" db="EMBL/GenBank/DDBJ databases">
        <title>Analysis of 21 Apiospora genomes using comparative genomics revels a genus with tremendous synthesis potential of carbohydrate active enzymes and secondary metabolites.</title>
        <authorList>
            <person name="Sorensen T."/>
        </authorList>
    </citation>
    <scope>NUCLEOTIDE SEQUENCE [LARGE SCALE GENOMIC DNA]</scope>
    <source>
        <strain evidence="6 7">CBS 117206</strain>
    </source>
</reference>
<dbReference type="InterPro" id="IPR019826">
    <property type="entry name" value="Carboxylesterase_B_AS"/>
</dbReference>
<feature type="region of interest" description="Disordered" evidence="3">
    <location>
        <begin position="699"/>
        <end position="736"/>
    </location>
</feature>
<feature type="region of interest" description="Disordered" evidence="3">
    <location>
        <begin position="610"/>
        <end position="643"/>
    </location>
</feature>
<feature type="domain" description="Carboxylesterase type B" evidence="5">
    <location>
        <begin position="130"/>
        <end position="485"/>
    </location>
</feature>
<dbReference type="PANTHER" id="PTHR11559">
    <property type="entry name" value="CARBOXYLESTERASE"/>
    <property type="match status" value="1"/>
</dbReference>
<keyword evidence="2" id="KW-0378">Hydrolase</keyword>
<evidence type="ECO:0000313" key="6">
    <source>
        <dbReference type="EMBL" id="KAK8105012.1"/>
    </source>
</evidence>
<protein>
    <submittedName>
        <fullName evidence="6">Carboxylesterase</fullName>
    </submittedName>
</protein>
<dbReference type="Gene3D" id="3.40.50.1820">
    <property type="entry name" value="alpha/beta hydrolase"/>
    <property type="match status" value="1"/>
</dbReference>
<dbReference type="GO" id="GO:0016787">
    <property type="term" value="F:hydrolase activity"/>
    <property type="evidence" value="ECO:0007669"/>
    <property type="project" value="UniProtKB-KW"/>
</dbReference>
<comment type="similarity">
    <text evidence="1">Belongs to the type-B carboxylesterase/lipase family.</text>
</comment>
<proteinExistence type="inferred from homology"/>
<feature type="compositionally biased region" description="Basic residues" evidence="3">
    <location>
        <begin position="717"/>
        <end position="736"/>
    </location>
</feature>
<dbReference type="Proteomes" id="UP001392437">
    <property type="component" value="Unassembled WGS sequence"/>
</dbReference>
<evidence type="ECO:0000256" key="1">
    <source>
        <dbReference type="ARBA" id="ARBA00005964"/>
    </source>
</evidence>
<dbReference type="InterPro" id="IPR002018">
    <property type="entry name" value="CarbesteraseB"/>
</dbReference>
<dbReference type="PROSITE" id="PS00122">
    <property type="entry name" value="CARBOXYLESTERASE_B_1"/>
    <property type="match status" value="1"/>
</dbReference>
<dbReference type="Pfam" id="PF00135">
    <property type="entry name" value="COesterase"/>
    <property type="match status" value="1"/>
</dbReference>
<sequence>MLSHLATLAGLLCLSVAQSTQAPVVDLEYSQYQGYYDPDFDLNIYKGGTPWKAEMATSPDAYYESDPGDPGYREPPAVPSIASSIQRKRGATQHRRLSLPESIRPREGNEAASAGVDTIGEYDFRQQLPANNNSYIIVGIQYRLGAFGFLSSGDVAHNGVPNAAIHDMRFALQWVQKYIHLFGGDPSQVTIAGESAGGGAVMLLAMAEGGSDEPLFNGVISASPYLPTQWDYSDTQPSESYYRFAQEVGCLTDEIAANGSVFDCLVSQDSATLQTASDAVSASGRYGQWAFIPVTDGTLIKERPSVQLLSGEVNGIRVLTSNNLNEGAVFTPQNVKSEDAFKNFLLINYPLLSPENMTSILDLYGLPHDATDVFVDSNGLSPPFSTTNSEYGVGWQQVANNFYAEATFVCPSYWLADAYTKRSGSIGKKAKAWHYQYSASPASHGNDVPPVFNMQIPAVANMPKDFLDGLQHTWGNFIVHGVPSLSPVESFVPPGIMPPPALNGSAAATLATNATAMNGGAWPQWSGKEGRDYMLNFNLTGGIPVPMQNQLDGVNVTTYAYVDGNGTGTPLEALFEVVEGRPSKYTTQINMASYQKCKPTWEYIEDVAQAPTSPTLSREDKPMPPSPPVTISPSDEESQEDEVPQQFFVPAHLHRATSQRSPSQWLALADGNEHTLSSETRQLIETFASMQTNMDALSRLLPRPGRPQSGPSSSATARRRGWRGARAPYRRRSSGS</sequence>
<dbReference type="EMBL" id="JAQQWP010000008">
    <property type="protein sequence ID" value="KAK8105012.1"/>
    <property type="molecule type" value="Genomic_DNA"/>
</dbReference>
<gene>
    <name evidence="6" type="ORF">PG999_008371</name>
</gene>
<comment type="caution">
    <text evidence="6">The sequence shown here is derived from an EMBL/GenBank/DDBJ whole genome shotgun (WGS) entry which is preliminary data.</text>
</comment>
<evidence type="ECO:0000259" key="5">
    <source>
        <dbReference type="Pfam" id="PF00135"/>
    </source>
</evidence>
<organism evidence="6 7">
    <name type="scientific">Apiospora kogelbergensis</name>
    <dbReference type="NCBI Taxonomy" id="1337665"/>
    <lineage>
        <taxon>Eukaryota</taxon>
        <taxon>Fungi</taxon>
        <taxon>Dikarya</taxon>
        <taxon>Ascomycota</taxon>
        <taxon>Pezizomycotina</taxon>
        <taxon>Sordariomycetes</taxon>
        <taxon>Xylariomycetidae</taxon>
        <taxon>Amphisphaeriales</taxon>
        <taxon>Apiosporaceae</taxon>
        <taxon>Apiospora</taxon>
    </lineage>
</organism>
<accession>A0AAW0QG67</accession>
<feature type="compositionally biased region" description="Low complexity" evidence="3">
    <location>
        <begin position="699"/>
        <end position="716"/>
    </location>
</feature>
<evidence type="ECO:0000256" key="4">
    <source>
        <dbReference type="SAM" id="SignalP"/>
    </source>
</evidence>
<dbReference type="InterPro" id="IPR029058">
    <property type="entry name" value="AB_hydrolase_fold"/>
</dbReference>
<feature type="compositionally biased region" description="Acidic residues" evidence="3">
    <location>
        <begin position="634"/>
        <end position="643"/>
    </location>
</feature>
<feature type="chain" id="PRO_5043508509" evidence="4">
    <location>
        <begin position="23"/>
        <end position="736"/>
    </location>
</feature>
<evidence type="ECO:0000256" key="3">
    <source>
        <dbReference type="SAM" id="MobiDB-lite"/>
    </source>
</evidence>
<dbReference type="AlphaFoldDB" id="A0AAW0QG67"/>
<dbReference type="InterPro" id="IPR050309">
    <property type="entry name" value="Type-B_Carboxylest/Lipase"/>
</dbReference>
<keyword evidence="7" id="KW-1185">Reference proteome</keyword>
<evidence type="ECO:0000256" key="2">
    <source>
        <dbReference type="ARBA" id="ARBA00022801"/>
    </source>
</evidence>
<keyword evidence="4" id="KW-0732">Signal</keyword>
<feature type="signal peptide" evidence="4">
    <location>
        <begin position="1"/>
        <end position="22"/>
    </location>
</feature>